<evidence type="ECO:0000313" key="1">
    <source>
        <dbReference type="EMBL" id="VDI26224.1"/>
    </source>
</evidence>
<dbReference type="Proteomes" id="UP000596742">
    <property type="component" value="Unassembled WGS sequence"/>
</dbReference>
<reference evidence="1" key="1">
    <citation type="submission" date="2018-11" db="EMBL/GenBank/DDBJ databases">
        <authorList>
            <person name="Alioto T."/>
            <person name="Alioto T."/>
        </authorList>
    </citation>
    <scope>NUCLEOTIDE SEQUENCE</scope>
</reference>
<dbReference type="EMBL" id="UYJE01004223">
    <property type="protein sequence ID" value="VDI26224.1"/>
    <property type="molecule type" value="Genomic_DNA"/>
</dbReference>
<name>A0A8B6DXZ4_MYTGA</name>
<evidence type="ECO:0000313" key="2">
    <source>
        <dbReference type="Proteomes" id="UP000596742"/>
    </source>
</evidence>
<dbReference type="AlphaFoldDB" id="A0A8B6DXZ4"/>
<sequence>MPDDQTVDFLKQLDRPLNVPSNDITRLYGTNFDAQYMNQIILEDLEEELVVYKGQMGVAVGRAVSIGGLRILNYIAWPKFMEIHKDKEIVRQHEVLPIKAVNQLCDGMPDDQTVDFLKQLDRPLNVPSNDITRLYGTNFDAQYMNQIILEDLEEELVVYKGEEEGNIHLLRDCVVPKNLLLKLKALLGDFVMACRELYTMWQRIVFLLST</sequence>
<proteinExistence type="predicted"/>
<organism evidence="1 2">
    <name type="scientific">Mytilus galloprovincialis</name>
    <name type="common">Mediterranean mussel</name>
    <dbReference type="NCBI Taxonomy" id="29158"/>
    <lineage>
        <taxon>Eukaryota</taxon>
        <taxon>Metazoa</taxon>
        <taxon>Spiralia</taxon>
        <taxon>Lophotrochozoa</taxon>
        <taxon>Mollusca</taxon>
        <taxon>Bivalvia</taxon>
        <taxon>Autobranchia</taxon>
        <taxon>Pteriomorphia</taxon>
        <taxon>Mytilida</taxon>
        <taxon>Mytiloidea</taxon>
        <taxon>Mytilidae</taxon>
        <taxon>Mytilinae</taxon>
        <taxon>Mytilus</taxon>
    </lineage>
</organism>
<gene>
    <name evidence="1" type="ORF">MGAL_10B025731</name>
</gene>
<accession>A0A8B6DXZ4</accession>
<protein>
    <submittedName>
        <fullName evidence="1">Uncharacterized protein</fullName>
    </submittedName>
</protein>
<comment type="caution">
    <text evidence="1">The sequence shown here is derived from an EMBL/GenBank/DDBJ whole genome shotgun (WGS) entry which is preliminary data.</text>
</comment>
<keyword evidence="2" id="KW-1185">Reference proteome</keyword>